<reference evidence="1 2" key="1">
    <citation type="submission" date="2019-12" db="EMBL/GenBank/DDBJ databases">
        <title>Microbes associate with the intestines of laboratory mice.</title>
        <authorList>
            <person name="Navarre W."/>
            <person name="Wong E."/>
        </authorList>
    </citation>
    <scope>NUCLEOTIDE SEQUENCE [LARGE SCALE GENOMIC DNA]</scope>
    <source>
        <strain evidence="1 2">NM66_B29</strain>
    </source>
</reference>
<dbReference type="AlphaFoldDB" id="A0A6N8JNU7"/>
<accession>A0A6N8JNU7</accession>
<evidence type="ECO:0000313" key="1">
    <source>
        <dbReference type="EMBL" id="MVX61633.1"/>
    </source>
</evidence>
<gene>
    <name evidence="1" type="ORF">GKZ27_09245</name>
</gene>
<protein>
    <submittedName>
        <fullName evidence="1">DUF1848 family protein</fullName>
    </submittedName>
</protein>
<dbReference type="OrthoDB" id="9771212at2"/>
<dbReference type="InterPro" id="IPR014998">
    <property type="entry name" value="DUF1848"/>
</dbReference>
<evidence type="ECO:0000313" key="2">
    <source>
        <dbReference type="Proteomes" id="UP000463388"/>
    </source>
</evidence>
<keyword evidence="2" id="KW-1185">Reference proteome</keyword>
<sequence>MIISASRRTDIPRFHSDWFLNRVRAGYVDVRNPLFPGQVSRYSLSPTIVDGIVFWTKDPAPLLGRLDELAAYNCYFQFTLTPYGRDIEPGLPDKRQIVATFKELSSRIGPRRVIWRFDPLLVNRAYSIDDHLRAFAALADELEGCTERVVISFVDNHHSDARSVYAALGTASVSHDQQQRLAGGIAASARDHGMTVATCAETVDLKRFGIERGRCVDGRLLEELGACRLSRLKGRYEALPKDKAQRRECLCTESIDIGWPNTCAHGCRYCYATTGEAALRRNLAQCDPAGTLLCGAFDPAVDKLTDHRGTGDARDRSFKFATDELFPDL</sequence>
<dbReference type="RefSeq" id="WP_160346909.1">
    <property type="nucleotide sequence ID" value="NZ_WSRR01000026.1"/>
</dbReference>
<comment type="caution">
    <text evidence="1">The sequence shown here is derived from an EMBL/GenBank/DDBJ whole genome shotgun (WGS) entry which is preliminary data.</text>
</comment>
<proteinExistence type="predicted"/>
<name>A0A6N8JNU7_9ACTN</name>
<organism evidence="1 2">
    <name type="scientific">Adlercreutzia mucosicola</name>
    <dbReference type="NCBI Taxonomy" id="580026"/>
    <lineage>
        <taxon>Bacteria</taxon>
        <taxon>Bacillati</taxon>
        <taxon>Actinomycetota</taxon>
        <taxon>Coriobacteriia</taxon>
        <taxon>Eggerthellales</taxon>
        <taxon>Eggerthellaceae</taxon>
        <taxon>Adlercreutzia</taxon>
    </lineage>
</organism>
<dbReference type="Proteomes" id="UP000463388">
    <property type="component" value="Unassembled WGS sequence"/>
</dbReference>
<dbReference type="Pfam" id="PF08902">
    <property type="entry name" value="DUF1848"/>
    <property type="match status" value="1"/>
</dbReference>
<dbReference type="EMBL" id="WSRR01000026">
    <property type="protein sequence ID" value="MVX61633.1"/>
    <property type="molecule type" value="Genomic_DNA"/>
</dbReference>